<name>A0A3B3Q6Y0_9TELE</name>
<protein>
    <submittedName>
        <fullName evidence="5">Lnc RNA pou2af1</fullName>
    </submittedName>
</protein>
<dbReference type="PANTHER" id="PTHR36689:SF1">
    <property type="entry name" value="POU CLASS 2 HOMEOBOX ASSOCIATING FACTOR 3"/>
    <property type="match status" value="1"/>
</dbReference>
<organism evidence="5 6">
    <name type="scientific">Paramormyrops kingsleyae</name>
    <dbReference type="NCBI Taxonomy" id="1676925"/>
    <lineage>
        <taxon>Eukaryota</taxon>
        <taxon>Metazoa</taxon>
        <taxon>Chordata</taxon>
        <taxon>Craniata</taxon>
        <taxon>Vertebrata</taxon>
        <taxon>Euteleostomi</taxon>
        <taxon>Actinopterygii</taxon>
        <taxon>Neopterygii</taxon>
        <taxon>Teleostei</taxon>
        <taxon>Osteoglossocephala</taxon>
        <taxon>Osteoglossomorpha</taxon>
        <taxon>Osteoglossiformes</taxon>
        <taxon>Mormyridae</taxon>
        <taxon>Paramormyrops</taxon>
    </lineage>
</organism>
<reference evidence="5" key="2">
    <citation type="submission" date="2025-09" db="UniProtKB">
        <authorList>
            <consortium name="Ensembl"/>
        </authorList>
    </citation>
    <scope>IDENTIFICATION</scope>
</reference>
<dbReference type="InterPro" id="IPR043265">
    <property type="entry name" value="OCAT2"/>
</dbReference>
<feature type="domain" description="OCA" evidence="4">
    <location>
        <begin position="5"/>
        <end position="27"/>
    </location>
</feature>
<dbReference type="InterPro" id="IPR047571">
    <property type="entry name" value="OCA"/>
</dbReference>
<keyword evidence="3" id="KW-0804">Transcription</keyword>
<dbReference type="GO" id="GO:0003677">
    <property type="term" value="F:DNA binding"/>
    <property type="evidence" value="ECO:0007669"/>
    <property type="project" value="InterPro"/>
</dbReference>
<dbReference type="GO" id="GO:0070974">
    <property type="term" value="F:POU domain binding"/>
    <property type="evidence" value="ECO:0007669"/>
    <property type="project" value="InterPro"/>
</dbReference>
<dbReference type="GeneTree" id="ENSGT00940000177557"/>
<dbReference type="AlphaFoldDB" id="A0A3B3Q6Y0"/>
<dbReference type="Ensembl" id="ENSPKIT00000025516.1">
    <property type="protein sequence ID" value="ENSPKIP00000001594.1"/>
    <property type="gene ID" value="ENSPKIG00000019828.1"/>
</dbReference>
<dbReference type="Proteomes" id="UP000261540">
    <property type="component" value="Unplaced"/>
</dbReference>
<evidence type="ECO:0000259" key="4">
    <source>
        <dbReference type="PROSITE" id="PS52003"/>
    </source>
</evidence>
<accession>A0A3B3Q6Y0</accession>
<dbReference type="PROSITE" id="PS52003">
    <property type="entry name" value="OCA"/>
    <property type="match status" value="1"/>
</dbReference>
<keyword evidence="1" id="KW-0805">Transcription regulation</keyword>
<evidence type="ECO:0000256" key="2">
    <source>
        <dbReference type="ARBA" id="ARBA00023159"/>
    </source>
</evidence>
<keyword evidence="6" id="KW-1185">Reference proteome</keyword>
<evidence type="ECO:0000256" key="3">
    <source>
        <dbReference type="ARBA" id="ARBA00023163"/>
    </source>
</evidence>
<evidence type="ECO:0000313" key="6">
    <source>
        <dbReference type="Proteomes" id="UP000261540"/>
    </source>
</evidence>
<evidence type="ECO:0000313" key="5">
    <source>
        <dbReference type="Ensembl" id="ENSPKIP00000001594.1"/>
    </source>
</evidence>
<evidence type="ECO:0000256" key="1">
    <source>
        <dbReference type="ARBA" id="ARBA00023015"/>
    </source>
</evidence>
<sequence>MSDKPKVYQGVRVKATVRELLQKQRARQAAHHFDVCSGNSIPDASYQTSPYIDNFCDSPMETSAFDNQYPNVMFPQDNFSSILPADSSVQHWAHGHFLSTSDNLPSPDYNSFSPPDSYSSSSSCYSSPSRMDSNYGFVAENYHYQHCSFQRGYCLSHWSGPQDSPMNAEYVSDCLYTPMDQSYFRRDVCSSEMCYL</sequence>
<proteinExistence type="predicted"/>
<dbReference type="PANTHER" id="PTHR36689">
    <property type="entry name" value="COLORECTAL CANCER-ASSOCIATED PROTEIN 2"/>
    <property type="match status" value="1"/>
</dbReference>
<keyword evidence="2" id="KW-0010">Activator</keyword>
<reference evidence="5" key="1">
    <citation type="submission" date="2025-08" db="UniProtKB">
        <authorList>
            <consortium name="Ensembl"/>
        </authorList>
    </citation>
    <scope>IDENTIFICATION</scope>
</reference>